<dbReference type="EMBL" id="MU006562">
    <property type="protein sequence ID" value="KAF2751527.1"/>
    <property type="molecule type" value="Genomic_DNA"/>
</dbReference>
<accession>A0A6A6VQN0</accession>
<protein>
    <recommendedName>
        <fullName evidence="4">P-loop containing nucleoside triphosphate hydrolase protein</fullName>
    </recommendedName>
</protein>
<dbReference type="InterPro" id="IPR027417">
    <property type="entry name" value="P-loop_NTPase"/>
</dbReference>
<evidence type="ECO:0000256" key="1">
    <source>
        <dbReference type="SAM" id="MobiDB-lite"/>
    </source>
</evidence>
<dbReference type="AlphaFoldDB" id="A0A6A6VQN0"/>
<dbReference type="PANTHER" id="PTHR36681">
    <property type="entry name" value="NUCLEAR GTPASE, GERMINAL CENTER-ASSOCIATED, TANDEM DUPLICATE 3"/>
    <property type="match status" value="1"/>
</dbReference>
<gene>
    <name evidence="2" type="ORF">M011DRAFT_523486</name>
</gene>
<reference evidence="2" key="1">
    <citation type="journal article" date="2020" name="Stud. Mycol.">
        <title>101 Dothideomycetes genomes: a test case for predicting lifestyles and emergence of pathogens.</title>
        <authorList>
            <person name="Haridas S."/>
            <person name="Albert R."/>
            <person name="Binder M."/>
            <person name="Bloem J."/>
            <person name="Labutti K."/>
            <person name="Salamov A."/>
            <person name="Andreopoulos B."/>
            <person name="Baker S."/>
            <person name="Barry K."/>
            <person name="Bills G."/>
            <person name="Bluhm B."/>
            <person name="Cannon C."/>
            <person name="Castanera R."/>
            <person name="Culley D."/>
            <person name="Daum C."/>
            <person name="Ezra D."/>
            <person name="Gonzalez J."/>
            <person name="Henrissat B."/>
            <person name="Kuo A."/>
            <person name="Liang C."/>
            <person name="Lipzen A."/>
            <person name="Lutzoni F."/>
            <person name="Magnuson J."/>
            <person name="Mondo S."/>
            <person name="Nolan M."/>
            <person name="Ohm R."/>
            <person name="Pangilinan J."/>
            <person name="Park H.-J."/>
            <person name="Ramirez L."/>
            <person name="Alfaro M."/>
            <person name="Sun H."/>
            <person name="Tritt A."/>
            <person name="Yoshinaga Y."/>
            <person name="Zwiers L.-H."/>
            <person name="Turgeon B."/>
            <person name="Goodwin S."/>
            <person name="Spatafora J."/>
            <person name="Crous P."/>
            <person name="Grigoriev I."/>
        </authorList>
    </citation>
    <scope>NUCLEOTIDE SEQUENCE</scope>
    <source>
        <strain evidence="2">CBS 119925</strain>
    </source>
</reference>
<evidence type="ECO:0000313" key="3">
    <source>
        <dbReference type="Proteomes" id="UP000799440"/>
    </source>
</evidence>
<sequence>MTTMANIVSSEDFPAYIKEHRNVPRYDQSREERAPHAWWALDKAKIVERLKIIADAVCEVIPEATKGDKELLHMRRTADGLKNIPYGPPVKVALIGPQGAGKSKLINALFGQDGLSLTGDDGKACTSSIIRYAQRGPSSTTDATYIAEIAFMSTKDIEKMCETHARAYFAVQHADEDSEDEDGPKRKSVEQDEADERAKHTAQEVFNTIFQDEDSFARAWSSEKYCTGEFVGHCVLACEKLLNTLERIRDRSGVARLVAEKPKDLLEKIKPFIAKVEDEFSLWALVEKITIRFHNPLLEQNIEIWDLPGWGDTNTDRTRYIEGIKAIVDVEIIAADTIRIASEDVVITNVQAAALNHGLSNVKVVATKIDVIDMVQLFQCSGPRYDELKALIEATEAQINLAGDEDVPAKSDTLDKFRTYLERKLVQREIMDRTQHISKELASKLNGPGPNDVLQSFHVSAVSYMSWLKKEKIMFRDQPALSPHDTGIPGLREYLFSLRADLNLDECARHVFWNVPYYIDKLRRASNNDERDVGFRDLADTFDKLREEFIPKMMVHLKATYTRHLNKALQKMASDFSFYKGQVNTMVEKVWVELKAPGFSKVLKSNGAVKAGNSRAKGLENGCDWNMDLVNIFTPAFKKWDNFQSKALLDFDIRLREGFDTFHLNLMDLMDHSASTVHTAEKAKSRYTLVRQGVQAGLGGLIQKMSTKHGLLLRHAIQDDGRKNGLMASLTDPIFDEVFKALPKVKRNNGKRDIYETPKIRFQKNKLKTIFTDDNYHFADREYSADLRSLSPHLYVVTQEGMEIRSKLQTLLPQLEEIAESMRQDFPDGVTDQLGQYGTQRELDLDPVFDTSSKKRKRKGQEVKIKQETGLKQNRLR</sequence>
<dbReference type="PANTHER" id="PTHR36681:SF3">
    <property type="entry name" value="NUCLEAR GTPASE, GERMINAL CENTER-ASSOCIATED, TANDEM DUPLICATE 3"/>
    <property type="match status" value="1"/>
</dbReference>
<evidence type="ECO:0000313" key="2">
    <source>
        <dbReference type="EMBL" id="KAF2751527.1"/>
    </source>
</evidence>
<keyword evidence="3" id="KW-1185">Reference proteome</keyword>
<dbReference type="Proteomes" id="UP000799440">
    <property type="component" value="Unassembled WGS sequence"/>
</dbReference>
<dbReference type="SUPFAM" id="SSF52540">
    <property type="entry name" value="P-loop containing nucleoside triphosphate hydrolases"/>
    <property type="match status" value="1"/>
</dbReference>
<feature type="region of interest" description="Disordered" evidence="1">
    <location>
        <begin position="845"/>
        <end position="877"/>
    </location>
</feature>
<feature type="compositionally biased region" description="Basic and acidic residues" evidence="1">
    <location>
        <begin position="860"/>
        <end position="869"/>
    </location>
</feature>
<organism evidence="2 3">
    <name type="scientific">Sporormia fimetaria CBS 119925</name>
    <dbReference type="NCBI Taxonomy" id="1340428"/>
    <lineage>
        <taxon>Eukaryota</taxon>
        <taxon>Fungi</taxon>
        <taxon>Dikarya</taxon>
        <taxon>Ascomycota</taxon>
        <taxon>Pezizomycotina</taxon>
        <taxon>Dothideomycetes</taxon>
        <taxon>Pleosporomycetidae</taxon>
        <taxon>Pleosporales</taxon>
        <taxon>Sporormiaceae</taxon>
        <taxon>Sporormia</taxon>
    </lineage>
</organism>
<feature type="compositionally biased region" description="Basic and acidic residues" evidence="1">
    <location>
        <begin position="183"/>
        <end position="198"/>
    </location>
</feature>
<proteinExistence type="predicted"/>
<dbReference type="OrthoDB" id="3598281at2759"/>
<dbReference type="Gene3D" id="3.40.50.300">
    <property type="entry name" value="P-loop containing nucleotide triphosphate hydrolases"/>
    <property type="match status" value="1"/>
</dbReference>
<name>A0A6A6VQN0_9PLEO</name>
<evidence type="ECO:0008006" key="4">
    <source>
        <dbReference type="Google" id="ProtNLM"/>
    </source>
</evidence>
<feature type="region of interest" description="Disordered" evidence="1">
    <location>
        <begin position="173"/>
        <end position="198"/>
    </location>
</feature>